<keyword evidence="7" id="KW-1185">Reference proteome</keyword>
<feature type="modified residue" description="4-aspartylphosphate" evidence="3">
    <location>
        <position position="54"/>
    </location>
</feature>
<dbReference type="GO" id="GO:0003677">
    <property type="term" value="F:DNA binding"/>
    <property type="evidence" value="ECO:0007669"/>
    <property type="project" value="UniProtKB-KW"/>
</dbReference>
<dbReference type="InterPro" id="IPR011006">
    <property type="entry name" value="CheY-like_superfamily"/>
</dbReference>
<dbReference type="GO" id="GO:0000160">
    <property type="term" value="P:phosphorelay signal transduction system"/>
    <property type="evidence" value="ECO:0007669"/>
    <property type="project" value="InterPro"/>
</dbReference>
<dbReference type="EMBL" id="CP011125">
    <property type="protein sequence ID" value="AKF04220.1"/>
    <property type="molecule type" value="Genomic_DNA"/>
</dbReference>
<dbReference type="PROSITE" id="PS50043">
    <property type="entry name" value="HTH_LUXR_2"/>
    <property type="match status" value="1"/>
</dbReference>
<feature type="domain" description="HTH luxR-type" evidence="4">
    <location>
        <begin position="142"/>
        <end position="207"/>
    </location>
</feature>
<dbReference type="GO" id="GO:0006355">
    <property type="term" value="P:regulation of DNA-templated transcription"/>
    <property type="evidence" value="ECO:0007669"/>
    <property type="project" value="InterPro"/>
</dbReference>
<evidence type="ECO:0000256" key="2">
    <source>
        <dbReference type="ARBA" id="ARBA00023125"/>
    </source>
</evidence>
<feature type="domain" description="Response regulatory" evidence="5">
    <location>
        <begin position="3"/>
        <end position="119"/>
    </location>
</feature>
<dbReference type="Pfam" id="PF00072">
    <property type="entry name" value="Response_reg"/>
    <property type="match status" value="1"/>
</dbReference>
<dbReference type="KEGG" id="samy:DB32_001369"/>
<evidence type="ECO:0000259" key="5">
    <source>
        <dbReference type="PROSITE" id="PS50110"/>
    </source>
</evidence>
<dbReference type="CDD" id="cd17535">
    <property type="entry name" value="REC_NarL-like"/>
    <property type="match status" value="1"/>
</dbReference>
<dbReference type="RefSeq" id="WP_053238709.1">
    <property type="nucleotide sequence ID" value="NZ_CP011125.1"/>
</dbReference>
<dbReference type="Gene3D" id="3.40.50.2300">
    <property type="match status" value="1"/>
</dbReference>
<organism evidence="6 7">
    <name type="scientific">Sandaracinus amylolyticus</name>
    <dbReference type="NCBI Taxonomy" id="927083"/>
    <lineage>
        <taxon>Bacteria</taxon>
        <taxon>Pseudomonadati</taxon>
        <taxon>Myxococcota</taxon>
        <taxon>Polyangia</taxon>
        <taxon>Polyangiales</taxon>
        <taxon>Sandaracinaceae</taxon>
        <taxon>Sandaracinus</taxon>
    </lineage>
</organism>
<dbReference type="InterPro" id="IPR000792">
    <property type="entry name" value="Tscrpt_reg_LuxR_C"/>
</dbReference>
<dbReference type="Pfam" id="PF00196">
    <property type="entry name" value="GerE"/>
    <property type="match status" value="1"/>
</dbReference>
<evidence type="ECO:0000313" key="6">
    <source>
        <dbReference type="EMBL" id="AKF04220.1"/>
    </source>
</evidence>
<dbReference type="SUPFAM" id="SSF46894">
    <property type="entry name" value="C-terminal effector domain of the bipartite response regulators"/>
    <property type="match status" value="1"/>
</dbReference>
<dbReference type="InterPro" id="IPR001789">
    <property type="entry name" value="Sig_transdc_resp-reg_receiver"/>
</dbReference>
<dbReference type="AlphaFoldDB" id="A0A0F6YG13"/>
<protein>
    <submittedName>
        <fullName evidence="6">DNA-binding response regulator, LuxR family</fullName>
    </submittedName>
</protein>
<dbReference type="SMART" id="SM00421">
    <property type="entry name" value="HTH_LUXR"/>
    <property type="match status" value="1"/>
</dbReference>
<dbReference type="Proteomes" id="UP000034883">
    <property type="component" value="Chromosome"/>
</dbReference>
<sequence>MIKVLIADDHPVVRRGLRETLSETDDIHVAGEAASVHEVRERVRAERWDVILLDISLQGGNGIELLPEIRKERPDARVVILTVYSEQQYAIRALRAGAAGFLTKEAAPEKLIEAIRKVAGGGRWVSPELAETLASLLAGETSGEPHERLSNRELEILKMIASGRTVSEIAKDLALSVKTVSTHRTRILHKMSMRTNAELTHYAVRHGIVS</sequence>
<dbReference type="OrthoDB" id="9780312at2"/>
<dbReference type="CDD" id="cd06170">
    <property type="entry name" value="LuxR_C_like"/>
    <property type="match status" value="1"/>
</dbReference>
<dbReference type="PRINTS" id="PR00038">
    <property type="entry name" value="HTHLUXR"/>
</dbReference>
<dbReference type="PROSITE" id="PS50110">
    <property type="entry name" value="RESPONSE_REGULATORY"/>
    <property type="match status" value="1"/>
</dbReference>
<dbReference type="SUPFAM" id="SSF52172">
    <property type="entry name" value="CheY-like"/>
    <property type="match status" value="1"/>
</dbReference>
<dbReference type="InterPro" id="IPR058245">
    <property type="entry name" value="NreC/VraR/RcsB-like_REC"/>
</dbReference>
<dbReference type="PANTHER" id="PTHR43214">
    <property type="entry name" value="TWO-COMPONENT RESPONSE REGULATOR"/>
    <property type="match status" value="1"/>
</dbReference>
<keyword evidence="2 6" id="KW-0238">DNA-binding</keyword>
<dbReference type="InterPro" id="IPR039420">
    <property type="entry name" value="WalR-like"/>
</dbReference>
<dbReference type="SMART" id="SM00448">
    <property type="entry name" value="REC"/>
    <property type="match status" value="1"/>
</dbReference>
<evidence type="ECO:0000259" key="4">
    <source>
        <dbReference type="PROSITE" id="PS50043"/>
    </source>
</evidence>
<dbReference type="PROSITE" id="PS00622">
    <property type="entry name" value="HTH_LUXR_1"/>
    <property type="match status" value="1"/>
</dbReference>
<evidence type="ECO:0000313" key="7">
    <source>
        <dbReference type="Proteomes" id="UP000034883"/>
    </source>
</evidence>
<dbReference type="InterPro" id="IPR016032">
    <property type="entry name" value="Sig_transdc_resp-reg_C-effctor"/>
</dbReference>
<accession>A0A0F6YG13</accession>
<proteinExistence type="predicted"/>
<gene>
    <name evidence="6" type="ORF">DB32_001369</name>
</gene>
<reference evidence="6 7" key="1">
    <citation type="submission" date="2015-03" db="EMBL/GenBank/DDBJ databases">
        <title>Genome assembly of Sandaracinus amylolyticus DSM 53668.</title>
        <authorList>
            <person name="Sharma G."/>
            <person name="Subramanian S."/>
        </authorList>
    </citation>
    <scope>NUCLEOTIDE SEQUENCE [LARGE SCALE GENOMIC DNA]</scope>
    <source>
        <strain evidence="6 7">DSM 53668</strain>
    </source>
</reference>
<evidence type="ECO:0000256" key="1">
    <source>
        <dbReference type="ARBA" id="ARBA00022553"/>
    </source>
</evidence>
<keyword evidence="1 3" id="KW-0597">Phosphoprotein</keyword>
<dbReference type="STRING" id="927083.DB32_001369"/>
<evidence type="ECO:0000256" key="3">
    <source>
        <dbReference type="PROSITE-ProRule" id="PRU00169"/>
    </source>
</evidence>
<dbReference type="PANTHER" id="PTHR43214:SF42">
    <property type="entry name" value="TRANSCRIPTIONAL REGULATORY PROTEIN DESR"/>
    <property type="match status" value="1"/>
</dbReference>
<name>A0A0F6YG13_9BACT</name>